<dbReference type="Pfam" id="PF00625">
    <property type="entry name" value="Guanylate_kin"/>
    <property type="match status" value="1"/>
</dbReference>
<sequence>LPPTPLPGGRVSRGGARPPPAMQQVLGGLMGLGGAPGVADLDLILGGGIMEGGVVRSLAKAHERLEEGGLEAVGGDNLALVQEILRGGGRLAGGDVQGAAAELARGGREPHGGTHDSVAAKGGDPPPRGGSPELSLGSQPGGADAVRGGGIRKAAGENLGGAAGGGGGLRGAGAGLSPQGVTGGVERGGGGIARILHGGMVGGEGLLRGGDVIREVNGREGGGDPRGGGDSLRHASGSVGGEILPRGGEPHPPRQVWGGCHFDYDPATDGGVPCKGGGLKFMAGDLLQGGDQDDRGGWQACHVEGGSAGLVPSQLLEEKRKAFVKRDGEVAPTQPLALAGALCGSLSGKRKKRMMYLTTKNAEFDRHELLIYEEVARMPPFRRKTLVLIGAQGVGRRSLKNKLIMSDQARYGTTIPYTSRKPKESERDGQGYRFVSRSEMEADIKAGRYLEHGEYEGNLYGTRIDSIRAVVEAGKMCILDVNPQAVKVLRTAEFVPYVVFIEAPGPERLRAMNRAALESGVATKQLTEAEAQRTVEESSRIQRGYGHYFDLSLTNDDLERTFGRLREAMDHLRVQPQWVPVTWVY</sequence>
<dbReference type="PROSITE" id="PS00856">
    <property type="entry name" value="GUANYLATE_KINASE_1"/>
    <property type="match status" value="1"/>
</dbReference>
<dbReference type="Gene3D" id="2.30.30.40">
    <property type="entry name" value="SH3 Domains"/>
    <property type="match status" value="1"/>
</dbReference>
<keyword evidence="2" id="KW-0728">SH3 domain</keyword>
<dbReference type="FunFam" id="2.30.30.40:FF:000069">
    <property type="entry name" value="MAGUK p55 subfamily member 6"/>
    <property type="match status" value="1"/>
</dbReference>
<organism evidence="5 6">
    <name type="scientific">Chaetorhynchus papuensis</name>
    <name type="common">pygmy drongo</name>
    <dbReference type="NCBI Taxonomy" id="254446"/>
    <lineage>
        <taxon>Eukaryota</taxon>
        <taxon>Metazoa</taxon>
        <taxon>Chordata</taxon>
        <taxon>Craniata</taxon>
        <taxon>Vertebrata</taxon>
        <taxon>Euteleostomi</taxon>
        <taxon>Archelosauria</taxon>
        <taxon>Archosauria</taxon>
        <taxon>Dinosauria</taxon>
        <taxon>Saurischia</taxon>
        <taxon>Theropoda</taxon>
        <taxon>Coelurosauria</taxon>
        <taxon>Aves</taxon>
        <taxon>Neognathae</taxon>
        <taxon>Neoaves</taxon>
        <taxon>Telluraves</taxon>
        <taxon>Australaves</taxon>
        <taxon>Passeriformes</taxon>
        <taxon>Rhipiduridae</taxon>
        <taxon>Chaetorhynchus</taxon>
    </lineage>
</organism>
<reference evidence="5 6" key="1">
    <citation type="submission" date="2019-09" db="EMBL/GenBank/DDBJ databases">
        <title>Bird 10,000 Genomes (B10K) Project - Family phase.</title>
        <authorList>
            <person name="Zhang G."/>
        </authorList>
    </citation>
    <scope>NUCLEOTIDE SEQUENCE [LARGE SCALE GENOMIC DNA]</scope>
    <source>
        <strain evidence="5">B10K-CU-031-19</strain>
        <tissue evidence="5">Muscle</tissue>
    </source>
</reference>
<comment type="caution">
    <text evidence="5">The sequence shown here is derived from an EMBL/GenBank/DDBJ whole genome shotgun (WGS) entry which is preliminary data.</text>
</comment>
<keyword evidence="6" id="KW-1185">Reference proteome</keyword>
<feature type="region of interest" description="Disordered" evidence="3">
    <location>
        <begin position="102"/>
        <end position="149"/>
    </location>
</feature>
<evidence type="ECO:0000259" key="4">
    <source>
        <dbReference type="PROSITE" id="PS50052"/>
    </source>
</evidence>
<dbReference type="SMART" id="SM00072">
    <property type="entry name" value="GuKc"/>
    <property type="match status" value="1"/>
</dbReference>
<feature type="region of interest" description="Disordered" evidence="3">
    <location>
        <begin position="214"/>
        <end position="253"/>
    </location>
</feature>
<feature type="compositionally biased region" description="Basic and acidic residues" evidence="3">
    <location>
        <begin position="105"/>
        <end position="114"/>
    </location>
</feature>
<feature type="domain" description="Guanylate kinase-like" evidence="4">
    <location>
        <begin position="383"/>
        <end position="570"/>
    </location>
</feature>
<evidence type="ECO:0000256" key="1">
    <source>
        <dbReference type="ARBA" id="ARBA00007014"/>
    </source>
</evidence>
<dbReference type="SUPFAM" id="SSF50044">
    <property type="entry name" value="SH3-domain"/>
    <property type="match status" value="1"/>
</dbReference>
<evidence type="ECO:0000313" key="5">
    <source>
        <dbReference type="EMBL" id="NXE02420.1"/>
    </source>
</evidence>
<evidence type="ECO:0000313" key="6">
    <source>
        <dbReference type="Proteomes" id="UP000541605"/>
    </source>
</evidence>
<dbReference type="EMBL" id="VWYX01002659">
    <property type="protein sequence ID" value="NXE02420.1"/>
    <property type="molecule type" value="Genomic_DNA"/>
</dbReference>
<dbReference type="FunFam" id="3.40.50.300:FF:000146">
    <property type="entry name" value="MAGUK p55 subfamily member 6 isoform X1"/>
    <property type="match status" value="1"/>
</dbReference>
<proteinExistence type="inferred from homology"/>
<evidence type="ECO:0000256" key="2">
    <source>
        <dbReference type="ARBA" id="ARBA00022443"/>
    </source>
</evidence>
<gene>
    <name evidence="5" type="primary">Mpp2</name>
    <name evidence="5" type="ORF">CHAPAP_R05139</name>
</gene>
<dbReference type="PANTHER" id="PTHR23122">
    <property type="entry name" value="MEMBRANE-ASSOCIATED GUANYLATE KINASE MAGUK"/>
    <property type="match status" value="1"/>
</dbReference>
<dbReference type="InterPro" id="IPR027417">
    <property type="entry name" value="P-loop_NTPase"/>
</dbReference>
<accession>A0A7K8JDZ2</accession>
<evidence type="ECO:0000256" key="3">
    <source>
        <dbReference type="SAM" id="MobiDB-lite"/>
    </source>
</evidence>
<feature type="non-terminal residue" evidence="5">
    <location>
        <position position="1"/>
    </location>
</feature>
<feature type="non-terminal residue" evidence="5">
    <location>
        <position position="585"/>
    </location>
</feature>
<dbReference type="PROSITE" id="PS50052">
    <property type="entry name" value="GUANYLATE_KINASE_2"/>
    <property type="match status" value="1"/>
</dbReference>
<dbReference type="CDD" id="cd00071">
    <property type="entry name" value="GMPK"/>
    <property type="match status" value="1"/>
</dbReference>
<protein>
    <submittedName>
        <fullName evidence="5">MPP2 protein</fullName>
    </submittedName>
</protein>
<dbReference type="Proteomes" id="UP000541605">
    <property type="component" value="Unassembled WGS sequence"/>
</dbReference>
<dbReference type="InterPro" id="IPR036028">
    <property type="entry name" value="SH3-like_dom_sf"/>
</dbReference>
<dbReference type="Gene3D" id="3.40.50.300">
    <property type="entry name" value="P-loop containing nucleotide triphosphate hydrolases"/>
    <property type="match status" value="1"/>
</dbReference>
<feature type="compositionally biased region" description="Basic and acidic residues" evidence="3">
    <location>
        <begin position="214"/>
        <end position="223"/>
    </location>
</feature>
<dbReference type="InterPro" id="IPR008145">
    <property type="entry name" value="GK/Ca_channel_bsu"/>
</dbReference>
<dbReference type="AlphaFoldDB" id="A0A7K8JDZ2"/>
<dbReference type="SUPFAM" id="SSF52540">
    <property type="entry name" value="P-loop containing nucleoside triphosphate hydrolases"/>
    <property type="match status" value="1"/>
</dbReference>
<dbReference type="InterPro" id="IPR020590">
    <property type="entry name" value="Guanylate_kinase_CS"/>
</dbReference>
<name>A0A7K8JDZ2_9PASS</name>
<comment type="similarity">
    <text evidence="1">Belongs to the MAGUK family.</text>
</comment>
<dbReference type="InterPro" id="IPR050716">
    <property type="entry name" value="MAGUK"/>
</dbReference>
<dbReference type="InterPro" id="IPR008144">
    <property type="entry name" value="Guanylate_kin-like_dom"/>
</dbReference>